<dbReference type="PANTHER" id="PTHR48081:SF6">
    <property type="entry name" value="PEPTIDASE S9 PROLYL OLIGOPEPTIDASE CATALYTIC DOMAIN-CONTAINING PROTEIN"/>
    <property type="match status" value="1"/>
</dbReference>
<protein>
    <submittedName>
        <fullName evidence="3">Acetylxylan esterase</fullName>
        <ecNumber evidence="3">3.1.1.72</ecNumber>
    </submittedName>
</protein>
<evidence type="ECO:0000256" key="1">
    <source>
        <dbReference type="ARBA" id="ARBA00022801"/>
    </source>
</evidence>
<dbReference type="Pfam" id="PF20434">
    <property type="entry name" value="BD-FAE"/>
    <property type="match status" value="1"/>
</dbReference>
<dbReference type="InterPro" id="IPR029058">
    <property type="entry name" value="AB_hydrolase_fold"/>
</dbReference>
<evidence type="ECO:0000259" key="2">
    <source>
        <dbReference type="Pfam" id="PF20434"/>
    </source>
</evidence>
<keyword evidence="1 3" id="KW-0378">Hydrolase</keyword>
<accession>A0A6N3HRP0</accession>
<dbReference type="InterPro" id="IPR049492">
    <property type="entry name" value="BD-FAE-like_dom"/>
</dbReference>
<dbReference type="EMBL" id="CACRTZ010000037">
    <property type="protein sequence ID" value="VYU79626.1"/>
    <property type="molecule type" value="Genomic_DNA"/>
</dbReference>
<sequence>MKSCHLPLTAEKAMPGEVRFLTVKEKRNASPNGCACWRNIARYNVKTDGPVIRFITLPTFSLFCVCYKPLFHFDGDVFVAEIDSATLLTLMEQAVARSVTFPVWPQGEAPGAATSPVTFQLEENLTGPSAFDRSVTGVRAPQITVYAPEKPNGVGILVTPGGSYRRVVLDKEGSALAPFFNARGYTLFVMTYRLPADGHAEGANAPLADVQRAMRTLRARADEWQLDPSRLGVMGFSAGGHAAASLGTRYNERAYCAIDDIDAVSARPAFMALVYPVISMHNAVDHPGSRHELIGDNPDNAQIAHYSLEERATHDSPPGFLLHAVDDPAVKVENSVVMFTALRRLGVPVEMHLFEQGGHGFGIRDAQGLPVSIWPELMMNWIATKV</sequence>
<dbReference type="InterPro" id="IPR050300">
    <property type="entry name" value="GDXG_lipolytic_enzyme"/>
</dbReference>
<dbReference type="PANTHER" id="PTHR48081">
    <property type="entry name" value="AB HYDROLASE SUPERFAMILY PROTEIN C4A8.06C"/>
    <property type="match status" value="1"/>
</dbReference>
<reference evidence="3" key="1">
    <citation type="submission" date="2019-11" db="EMBL/GenBank/DDBJ databases">
        <authorList>
            <person name="Feng L."/>
        </authorList>
    </citation>
    <scope>NUCLEOTIDE SEQUENCE</scope>
    <source>
        <strain evidence="3">EMassiliensisLFYP7</strain>
    </source>
</reference>
<feature type="domain" description="BD-FAE-like" evidence="2">
    <location>
        <begin position="179"/>
        <end position="342"/>
    </location>
</feature>
<evidence type="ECO:0000313" key="3">
    <source>
        <dbReference type="EMBL" id="VYU79626.1"/>
    </source>
</evidence>
<dbReference type="Gene3D" id="3.40.50.1820">
    <property type="entry name" value="alpha/beta hydrolase"/>
    <property type="match status" value="1"/>
</dbReference>
<dbReference type="SUPFAM" id="SSF53474">
    <property type="entry name" value="alpha/beta-Hydrolases"/>
    <property type="match status" value="1"/>
</dbReference>
<proteinExistence type="predicted"/>
<dbReference type="AlphaFoldDB" id="A0A6N3HRP0"/>
<dbReference type="GO" id="GO:0046555">
    <property type="term" value="F:acetylxylan esterase activity"/>
    <property type="evidence" value="ECO:0007669"/>
    <property type="project" value="UniProtKB-EC"/>
</dbReference>
<organism evidence="3">
    <name type="scientific">Phytobacter massiliensis</name>
    <dbReference type="NCBI Taxonomy" id="1485952"/>
    <lineage>
        <taxon>Bacteria</taxon>
        <taxon>Pseudomonadati</taxon>
        <taxon>Pseudomonadota</taxon>
        <taxon>Gammaproteobacteria</taxon>
        <taxon>Enterobacterales</taxon>
        <taxon>Enterobacteriaceae</taxon>
        <taxon>Phytobacter</taxon>
    </lineage>
</organism>
<name>A0A6N3HRP0_9ENTR</name>
<gene>
    <name evidence="3" type="primary">axeA1</name>
    <name evidence="3" type="ORF">EMLFYP7_04333</name>
</gene>
<dbReference type="EC" id="3.1.1.72" evidence="3"/>